<evidence type="ECO:0000256" key="1">
    <source>
        <dbReference type="SAM" id="Phobius"/>
    </source>
</evidence>
<gene>
    <name evidence="2" type="ORF">Daura_15590</name>
</gene>
<protein>
    <submittedName>
        <fullName evidence="2">Uncharacterized protein</fullName>
    </submittedName>
</protein>
<feature type="transmembrane region" description="Helical" evidence="1">
    <location>
        <begin position="130"/>
        <end position="157"/>
    </location>
</feature>
<dbReference type="Proteomes" id="UP001058003">
    <property type="component" value="Chromosome"/>
</dbReference>
<keyword evidence="1" id="KW-0812">Transmembrane</keyword>
<keyword evidence="1" id="KW-1133">Transmembrane helix</keyword>
<evidence type="ECO:0000313" key="3">
    <source>
        <dbReference type="Proteomes" id="UP001058003"/>
    </source>
</evidence>
<feature type="transmembrane region" description="Helical" evidence="1">
    <location>
        <begin position="51"/>
        <end position="75"/>
    </location>
</feature>
<proteinExistence type="predicted"/>
<dbReference type="AlphaFoldDB" id="A0A9Q9IQF2"/>
<accession>A0A9Q9IQF2</accession>
<reference evidence="2" key="1">
    <citation type="submission" date="2021-04" db="EMBL/GenBank/DDBJ databases">
        <title>Dactylosporangium aurantiacum NRRL B-8018 full assembly.</title>
        <authorList>
            <person name="Hartkoorn R.C."/>
            <person name="Beaudoing E."/>
            <person name="Hot D."/>
        </authorList>
    </citation>
    <scope>NUCLEOTIDE SEQUENCE</scope>
    <source>
        <strain evidence="2">NRRL B-8018</strain>
    </source>
</reference>
<keyword evidence="1" id="KW-0472">Membrane</keyword>
<name>A0A9Q9IQF2_9ACTN</name>
<feature type="transmembrane region" description="Helical" evidence="1">
    <location>
        <begin position="87"/>
        <end position="110"/>
    </location>
</feature>
<evidence type="ECO:0000313" key="2">
    <source>
        <dbReference type="EMBL" id="UWZ57450.1"/>
    </source>
</evidence>
<feature type="transmembrane region" description="Helical" evidence="1">
    <location>
        <begin position="164"/>
        <end position="185"/>
    </location>
</feature>
<dbReference type="RefSeq" id="WP_260710368.1">
    <property type="nucleotide sequence ID" value="NZ_CP073767.1"/>
</dbReference>
<keyword evidence="3" id="KW-1185">Reference proteome</keyword>
<dbReference type="KEGG" id="daur:Daura_15590"/>
<sequence length="230" mass="23378">MLFSGHRWVGLLGIGWFVLFLLGAAVLQGEPPAAGAPVAQVRDFFHTAGSRYLVGDLVAGCAFMLLLLPFGTLLPRALSTVERQPPWWSPLTAVSVVAVVTVGGTATSFLDAAALAAGGPQLDDSTVTALLYANTAGIALIGLPAAVFAASAAALVHHATGPRALTLLGGLAAVLLVAGAAFPVTGTGHGPLWTVRFVSFLALALFVLGTSLYVLTGVGRGRSRPAADRS</sequence>
<feature type="transmembrane region" description="Helical" evidence="1">
    <location>
        <begin position="197"/>
        <end position="215"/>
    </location>
</feature>
<dbReference type="EMBL" id="CP073767">
    <property type="protein sequence ID" value="UWZ57450.1"/>
    <property type="molecule type" value="Genomic_DNA"/>
</dbReference>
<organism evidence="2 3">
    <name type="scientific">Dactylosporangium aurantiacum</name>
    <dbReference type="NCBI Taxonomy" id="35754"/>
    <lineage>
        <taxon>Bacteria</taxon>
        <taxon>Bacillati</taxon>
        <taxon>Actinomycetota</taxon>
        <taxon>Actinomycetes</taxon>
        <taxon>Micromonosporales</taxon>
        <taxon>Micromonosporaceae</taxon>
        <taxon>Dactylosporangium</taxon>
    </lineage>
</organism>